<dbReference type="GO" id="GO:0030154">
    <property type="term" value="P:cell differentiation"/>
    <property type="evidence" value="ECO:0007669"/>
    <property type="project" value="UniProtKB-KW"/>
</dbReference>
<evidence type="ECO:0000256" key="11">
    <source>
        <dbReference type="ARBA" id="ARBA00023098"/>
    </source>
</evidence>
<dbReference type="PANTHER" id="PTHR10556:SF57">
    <property type="entry name" value="3-OXO-5-ALPHA-STEROID 4-DEHYDROGENASE 1"/>
    <property type="match status" value="1"/>
</dbReference>
<gene>
    <name evidence="16" type="primary">SRD5A1</name>
</gene>
<organism evidence="15 16">
    <name type="scientific">Notechis scutatus</name>
    <name type="common">mainland tiger snake</name>
    <dbReference type="NCBI Taxonomy" id="8663"/>
    <lineage>
        <taxon>Eukaryota</taxon>
        <taxon>Metazoa</taxon>
        <taxon>Chordata</taxon>
        <taxon>Craniata</taxon>
        <taxon>Vertebrata</taxon>
        <taxon>Euteleostomi</taxon>
        <taxon>Lepidosauria</taxon>
        <taxon>Squamata</taxon>
        <taxon>Bifurcata</taxon>
        <taxon>Unidentata</taxon>
        <taxon>Episquamata</taxon>
        <taxon>Toxicofera</taxon>
        <taxon>Serpentes</taxon>
        <taxon>Colubroidea</taxon>
        <taxon>Elapidae</taxon>
        <taxon>Hydrophiinae</taxon>
        <taxon>Notechis</taxon>
    </lineage>
</organism>
<keyword evidence="4 13" id="KW-0812">Transmembrane</keyword>
<comment type="similarity">
    <text evidence="3">Belongs to the steroid 5-alpha reductase family.</text>
</comment>
<evidence type="ECO:0000256" key="3">
    <source>
        <dbReference type="ARBA" id="ARBA00007742"/>
    </source>
</evidence>
<feature type="transmembrane region" description="Helical" evidence="13">
    <location>
        <begin position="153"/>
        <end position="171"/>
    </location>
</feature>
<evidence type="ECO:0000256" key="10">
    <source>
        <dbReference type="ARBA" id="ARBA00023002"/>
    </source>
</evidence>
<evidence type="ECO:0000313" key="16">
    <source>
        <dbReference type="RefSeq" id="XP_026528306.1"/>
    </source>
</evidence>
<accession>A0A6J1UBI7</accession>
<dbReference type="CTD" id="6715"/>
<proteinExistence type="inferred from homology"/>
<dbReference type="RefSeq" id="XP_026528306.1">
    <property type="nucleotide sequence ID" value="XM_026672521.1"/>
</dbReference>
<evidence type="ECO:0000256" key="2">
    <source>
        <dbReference type="ARBA" id="ARBA00004524"/>
    </source>
</evidence>
<evidence type="ECO:0000313" key="15">
    <source>
        <dbReference type="Proteomes" id="UP000504612"/>
    </source>
</evidence>
<feature type="domain" description="3-oxo-5-alpha-steroid 4-dehydrogenase C-terminal" evidence="14">
    <location>
        <begin position="194"/>
        <end position="266"/>
    </location>
</feature>
<reference evidence="16" key="1">
    <citation type="submission" date="2025-08" db="UniProtKB">
        <authorList>
            <consortium name="RefSeq"/>
        </authorList>
    </citation>
    <scope>IDENTIFICATION</scope>
</reference>
<evidence type="ECO:0000256" key="7">
    <source>
        <dbReference type="ARBA" id="ARBA00022848"/>
    </source>
</evidence>
<evidence type="ECO:0000256" key="6">
    <source>
        <dbReference type="ARBA" id="ARBA00022824"/>
    </source>
</evidence>
<evidence type="ECO:0000256" key="13">
    <source>
        <dbReference type="SAM" id="Phobius"/>
    </source>
</evidence>
<dbReference type="GO" id="GO:0003865">
    <property type="term" value="F:3-oxo-5-alpha-steroid 4-dehydrogenase activity"/>
    <property type="evidence" value="ECO:0007669"/>
    <property type="project" value="TreeGrafter"/>
</dbReference>
<evidence type="ECO:0000259" key="14">
    <source>
        <dbReference type="Pfam" id="PF02544"/>
    </source>
</evidence>
<dbReference type="PANTHER" id="PTHR10556">
    <property type="entry name" value="3-OXO-5-ALPHA-STEROID 4-DEHYDROGENASE"/>
    <property type="match status" value="1"/>
</dbReference>
<comment type="subcellular location">
    <subcellularLocation>
        <location evidence="1">Endoplasmic reticulum membrane</location>
        <topology evidence="1">Multi-pass membrane protein</topology>
    </subcellularLocation>
    <subcellularLocation>
        <location evidence="2">Microsome membrane</location>
    </subcellularLocation>
</comment>
<dbReference type="Proteomes" id="UP000504612">
    <property type="component" value="Unplaced"/>
</dbReference>
<keyword evidence="5" id="KW-0221">Differentiation</keyword>
<dbReference type="GO" id="GO:0006694">
    <property type="term" value="P:steroid biosynthetic process"/>
    <property type="evidence" value="ECO:0007669"/>
    <property type="project" value="TreeGrafter"/>
</dbReference>
<feature type="transmembrane region" description="Helical" evidence="13">
    <location>
        <begin position="127"/>
        <end position="147"/>
    </location>
</feature>
<keyword evidence="7" id="KW-0492">Microsome</keyword>
<keyword evidence="11" id="KW-0443">Lipid metabolism</keyword>
<dbReference type="GeneID" id="113415229"/>
<keyword evidence="15" id="KW-1185">Reference proteome</keyword>
<keyword evidence="8" id="KW-0521">NADP</keyword>
<dbReference type="GO" id="GO:0005789">
    <property type="term" value="C:endoplasmic reticulum membrane"/>
    <property type="evidence" value="ECO:0007669"/>
    <property type="project" value="UniProtKB-SubCell"/>
</dbReference>
<evidence type="ECO:0000256" key="9">
    <source>
        <dbReference type="ARBA" id="ARBA00022989"/>
    </source>
</evidence>
<sequence>MAGVLNSDGVSAFSPPFASFHGVMESAATAACTLLCPGAFWQRVSGPQEERLLKQMSYAMVGFISVTVVFVLRRAGAPYGRYASASYGYPVPATLAWMVQEAPAFLFPGMLGLCSGGNRLSFWPNRFLLGLFLVHYFYRSFIFPFIIRGGKSTPFFVFVSAFIFCLYNGYLQGRSLTNYAEYSSNWLTEPRFILGGMFEYVSGANFFGEIIEWCGFALACNTVESTAFAITTLLLLGSRAYRHHQWYLNKFEDYPRSRKILIAFVF</sequence>
<evidence type="ECO:0000256" key="1">
    <source>
        <dbReference type="ARBA" id="ARBA00004477"/>
    </source>
</evidence>
<name>A0A6J1UBI7_9SAUR</name>
<dbReference type="InterPro" id="IPR001104">
    <property type="entry name" value="3-oxo-5_a-steroid_4-DH_C"/>
</dbReference>
<evidence type="ECO:0000256" key="4">
    <source>
        <dbReference type="ARBA" id="ARBA00022692"/>
    </source>
</evidence>
<protein>
    <submittedName>
        <fullName evidence="16">3-oxo-5-alpha-steroid 4-dehydrogenase 1 isoform X2</fullName>
    </submittedName>
</protein>
<feature type="transmembrane region" description="Helical" evidence="13">
    <location>
        <begin position="56"/>
        <end position="75"/>
    </location>
</feature>
<dbReference type="InterPro" id="IPR039357">
    <property type="entry name" value="SRD5A/TECR"/>
</dbReference>
<keyword evidence="9 13" id="KW-1133">Transmembrane helix</keyword>
<dbReference type="Pfam" id="PF02544">
    <property type="entry name" value="Steroid_dh"/>
    <property type="match status" value="1"/>
</dbReference>
<dbReference type="AlphaFoldDB" id="A0A6J1UBI7"/>
<feature type="transmembrane region" description="Helical" evidence="13">
    <location>
        <begin position="20"/>
        <end position="44"/>
    </location>
</feature>
<dbReference type="PROSITE" id="PS50244">
    <property type="entry name" value="S5A_REDUCTASE"/>
    <property type="match status" value="1"/>
</dbReference>
<keyword evidence="6" id="KW-0256">Endoplasmic reticulum</keyword>
<evidence type="ECO:0000256" key="12">
    <source>
        <dbReference type="ARBA" id="ARBA00023136"/>
    </source>
</evidence>
<evidence type="ECO:0000256" key="8">
    <source>
        <dbReference type="ARBA" id="ARBA00022857"/>
    </source>
</evidence>
<evidence type="ECO:0000256" key="5">
    <source>
        <dbReference type="ARBA" id="ARBA00022782"/>
    </source>
</evidence>
<keyword evidence="10" id="KW-0560">Oxidoreductase</keyword>
<keyword evidence="12 13" id="KW-0472">Membrane</keyword>
<feature type="transmembrane region" description="Helical" evidence="13">
    <location>
        <begin position="95"/>
        <end position="115"/>
    </location>
</feature>